<dbReference type="AlphaFoldDB" id="A0AAV0Z804"/>
<evidence type="ECO:0000313" key="3">
    <source>
        <dbReference type="Proteomes" id="UP001157006"/>
    </source>
</evidence>
<keyword evidence="3" id="KW-1185">Reference proteome</keyword>
<keyword evidence="1" id="KW-0472">Membrane</keyword>
<keyword evidence="1" id="KW-1133">Transmembrane helix</keyword>
<accession>A0AAV0Z804</accession>
<name>A0AAV0Z804_VICFA</name>
<feature type="transmembrane region" description="Helical" evidence="1">
    <location>
        <begin position="104"/>
        <end position="127"/>
    </location>
</feature>
<dbReference type="Proteomes" id="UP001157006">
    <property type="component" value="Chromosome 1S"/>
</dbReference>
<sequence>MGHETLTSLLKNQRCAFSLKASSFFLLKSGVALLMKPRICGGAIGHLGRVTIKPLLMGFLLPCRRRVVRGSGLFFVGVYVVIFNSPLPKLLSSLPMDLLNDCGFATLACLCFWCKFGILSFDLWIVFRSIEICIFRVLRFVVHELDLATIFSICYLA</sequence>
<reference evidence="2 3" key="1">
    <citation type="submission" date="2023-01" db="EMBL/GenBank/DDBJ databases">
        <authorList>
            <person name="Kreplak J."/>
        </authorList>
    </citation>
    <scope>NUCLEOTIDE SEQUENCE [LARGE SCALE GENOMIC DNA]</scope>
</reference>
<organism evidence="2 3">
    <name type="scientific">Vicia faba</name>
    <name type="common">Broad bean</name>
    <name type="synonym">Faba vulgaris</name>
    <dbReference type="NCBI Taxonomy" id="3906"/>
    <lineage>
        <taxon>Eukaryota</taxon>
        <taxon>Viridiplantae</taxon>
        <taxon>Streptophyta</taxon>
        <taxon>Embryophyta</taxon>
        <taxon>Tracheophyta</taxon>
        <taxon>Spermatophyta</taxon>
        <taxon>Magnoliopsida</taxon>
        <taxon>eudicotyledons</taxon>
        <taxon>Gunneridae</taxon>
        <taxon>Pentapetalae</taxon>
        <taxon>rosids</taxon>
        <taxon>fabids</taxon>
        <taxon>Fabales</taxon>
        <taxon>Fabaceae</taxon>
        <taxon>Papilionoideae</taxon>
        <taxon>50 kb inversion clade</taxon>
        <taxon>NPAAA clade</taxon>
        <taxon>Hologalegina</taxon>
        <taxon>IRL clade</taxon>
        <taxon>Fabeae</taxon>
        <taxon>Vicia</taxon>
    </lineage>
</organism>
<feature type="transmembrane region" description="Helical" evidence="1">
    <location>
        <begin position="67"/>
        <end position="84"/>
    </location>
</feature>
<dbReference type="EMBL" id="OX451735">
    <property type="protein sequence ID" value="CAI8592872.1"/>
    <property type="molecule type" value="Genomic_DNA"/>
</dbReference>
<proteinExistence type="predicted"/>
<gene>
    <name evidence="2" type="ORF">VFH_I062720</name>
</gene>
<evidence type="ECO:0000313" key="2">
    <source>
        <dbReference type="EMBL" id="CAI8592872.1"/>
    </source>
</evidence>
<evidence type="ECO:0000256" key="1">
    <source>
        <dbReference type="SAM" id="Phobius"/>
    </source>
</evidence>
<keyword evidence="1" id="KW-0812">Transmembrane</keyword>
<protein>
    <submittedName>
        <fullName evidence="2">Uncharacterized protein</fullName>
    </submittedName>
</protein>